<feature type="compositionally biased region" description="Basic and acidic residues" evidence="1">
    <location>
        <begin position="59"/>
        <end position="70"/>
    </location>
</feature>
<dbReference type="EMBL" id="GL379786">
    <property type="protein sequence ID" value="EGT30313.1"/>
    <property type="molecule type" value="Genomic_DNA"/>
</dbReference>
<feature type="region of interest" description="Disordered" evidence="1">
    <location>
        <begin position="496"/>
        <end position="535"/>
    </location>
</feature>
<dbReference type="AlphaFoldDB" id="G0M8J8"/>
<feature type="region of interest" description="Disordered" evidence="1">
    <location>
        <begin position="119"/>
        <end position="237"/>
    </location>
</feature>
<reference evidence="3" key="1">
    <citation type="submission" date="2011-07" db="EMBL/GenBank/DDBJ databases">
        <authorList>
            <consortium name="Caenorhabditis brenneri Sequencing and Analysis Consortium"/>
            <person name="Wilson R.K."/>
        </authorList>
    </citation>
    <scope>NUCLEOTIDE SEQUENCE [LARGE SCALE GENOMIC DNA]</scope>
    <source>
        <strain evidence="3">PB2801</strain>
    </source>
</reference>
<feature type="compositionally biased region" description="Polar residues" evidence="1">
    <location>
        <begin position="156"/>
        <end position="174"/>
    </location>
</feature>
<dbReference type="HOGENOM" id="CLU_509260_0_0_1"/>
<organism evidence="3">
    <name type="scientific">Caenorhabditis brenneri</name>
    <name type="common">Nematode worm</name>
    <dbReference type="NCBI Taxonomy" id="135651"/>
    <lineage>
        <taxon>Eukaryota</taxon>
        <taxon>Metazoa</taxon>
        <taxon>Ecdysozoa</taxon>
        <taxon>Nematoda</taxon>
        <taxon>Chromadorea</taxon>
        <taxon>Rhabditida</taxon>
        <taxon>Rhabditina</taxon>
        <taxon>Rhabditomorpha</taxon>
        <taxon>Rhabditoidea</taxon>
        <taxon>Rhabditidae</taxon>
        <taxon>Peloderinae</taxon>
        <taxon>Caenorhabditis</taxon>
    </lineage>
</organism>
<feature type="region of interest" description="Disordered" evidence="1">
    <location>
        <begin position="345"/>
        <end position="384"/>
    </location>
</feature>
<feature type="region of interest" description="Disordered" evidence="1">
    <location>
        <begin position="1"/>
        <end position="85"/>
    </location>
</feature>
<accession>G0M8J8</accession>
<feature type="compositionally biased region" description="Polar residues" evidence="1">
    <location>
        <begin position="119"/>
        <end position="145"/>
    </location>
</feature>
<feature type="compositionally biased region" description="Polar residues" evidence="1">
    <location>
        <begin position="1"/>
        <end position="21"/>
    </location>
</feature>
<keyword evidence="3" id="KW-1185">Reference proteome</keyword>
<feature type="compositionally biased region" description="Basic and acidic residues" evidence="1">
    <location>
        <begin position="354"/>
        <end position="369"/>
    </location>
</feature>
<sequence length="535" mass="60681">MQRNNLLDDSVIARSSSPTDARQNRNRMPQRRQEHSSSRYSTANHSRNNHSFSGNPRAIPEDHSRRTYPEKKKRPGSPQNHEDNYRYDGEATAAVRAGNSGHLSAPKFPRYNPSYIPTESPAYSPTGSANSSPTWSPSRHNSSSPEGHDSDIKILSETTNSIRTAPTLSTSRQQNIGFGGSGTQSGSGTTNTNGAAPTMPTQRQQFMGFGGSGNQSASGTTNTNGAATRPNQDEGVEMNSSRLLTKSLRGMAIHPDAVEREEWTGYDNARINKLKEEQLKLWRLINNQGYHHPEDLKTIQDCKNENLELLKYSAILEKQLKDYSKTGERSSETISRRFKEELTKARQAANEGITRNRSEPSEADERTHGDTQPVNIPTDPKRFVPGEPHRKYEDEANFQFRDERTMLRIRELEATNKRLNGYIEMMRHRGDTQKIFNIRAINTEIMRTNLYMERKIRNYELLNDRNPCINEARNEHNVRQGNPQLDAIRRSVIESGIESRRYRESTGRGDERNDGRQQEQYERDRGSGPSTSSDA</sequence>
<dbReference type="Proteomes" id="UP000008068">
    <property type="component" value="Unassembled WGS sequence"/>
</dbReference>
<feature type="compositionally biased region" description="Polar residues" evidence="1">
    <location>
        <begin position="38"/>
        <end position="54"/>
    </location>
</feature>
<evidence type="ECO:0000256" key="1">
    <source>
        <dbReference type="SAM" id="MobiDB-lite"/>
    </source>
</evidence>
<evidence type="ECO:0000313" key="3">
    <source>
        <dbReference type="Proteomes" id="UP000008068"/>
    </source>
</evidence>
<proteinExistence type="predicted"/>
<gene>
    <name evidence="2" type="ORF">CAEBREN_08775</name>
</gene>
<name>G0M8J8_CAEBE</name>
<evidence type="ECO:0000313" key="2">
    <source>
        <dbReference type="EMBL" id="EGT30313.1"/>
    </source>
</evidence>
<dbReference type="InParanoid" id="G0M8J8"/>
<feature type="compositionally biased region" description="Basic and acidic residues" evidence="1">
    <location>
        <begin position="496"/>
        <end position="526"/>
    </location>
</feature>
<protein>
    <submittedName>
        <fullName evidence="2">Uncharacterized protein</fullName>
    </submittedName>
</protein>
<feature type="compositionally biased region" description="Low complexity" evidence="1">
    <location>
        <begin position="216"/>
        <end position="228"/>
    </location>
</feature>